<dbReference type="HAMAP" id="MF_00213">
    <property type="entry name" value="HypA_HybF"/>
    <property type="match status" value="1"/>
</dbReference>
<feature type="binding site" evidence="5">
    <location>
        <position position="89"/>
    </location>
    <ligand>
        <name>Zn(2+)</name>
        <dbReference type="ChEBI" id="CHEBI:29105"/>
    </ligand>
</feature>
<evidence type="ECO:0000313" key="7">
    <source>
        <dbReference type="Proteomes" id="UP001254848"/>
    </source>
</evidence>
<keyword evidence="2 5" id="KW-0533">Nickel</keyword>
<dbReference type="InterPro" id="IPR020538">
    <property type="entry name" value="Hydgase_Ni_incorp_HypA/HybF_CS"/>
</dbReference>
<sequence length="113" mass="12030">MHEMAIAQGILDIALAAAAENDAATVARIKLQVGEMTEVEPEALTFCFAALAAGTAAAAAELEVEVLPLVGRCRDCGREFRVERFRFLCPGCGSAGVEIVSGRELRVEHLEVE</sequence>
<feature type="binding site" evidence="5">
    <location>
        <position position="92"/>
    </location>
    <ligand>
        <name>Zn(2+)</name>
        <dbReference type="ChEBI" id="CHEBI:29105"/>
    </ligand>
</feature>
<dbReference type="InterPro" id="IPR000688">
    <property type="entry name" value="HypA/HybF"/>
</dbReference>
<dbReference type="PIRSF" id="PIRSF004761">
    <property type="entry name" value="Hydrgn_mat_HypA"/>
    <property type="match status" value="1"/>
</dbReference>
<dbReference type="RefSeq" id="WP_413781568.1">
    <property type="nucleotide sequence ID" value="NZ_JAUOZS010000001.1"/>
</dbReference>
<evidence type="ECO:0000313" key="6">
    <source>
        <dbReference type="EMBL" id="MDT8903107.1"/>
    </source>
</evidence>
<dbReference type="PANTHER" id="PTHR34535:SF3">
    <property type="entry name" value="HYDROGENASE MATURATION FACTOR HYPA"/>
    <property type="match status" value="1"/>
</dbReference>
<reference evidence="6 7" key="1">
    <citation type="submission" date="2023-07" db="EMBL/GenBank/DDBJ databases">
        <title>The novel representative of Negativicutes class, Anaeroselena agilis gen. nov. sp. nov.</title>
        <authorList>
            <person name="Prokofeva M.I."/>
            <person name="Elcheninov A.G."/>
            <person name="Klyukina A."/>
            <person name="Kublanov I.V."/>
            <person name="Frolov E.N."/>
            <person name="Podosokorskaya O.A."/>
        </authorList>
    </citation>
    <scope>NUCLEOTIDE SEQUENCE [LARGE SCALE GENOMIC DNA]</scope>
    <source>
        <strain evidence="6 7">4137-cl</strain>
    </source>
</reference>
<comment type="similarity">
    <text evidence="1 5">Belongs to the HypA/HybF family.</text>
</comment>
<feature type="binding site" evidence="5">
    <location>
        <position position="76"/>
    </location>
    <ligand>
        <name>Zn(2+)</name>
        <dbReference type="ChEBI" id="CHEBI:29105"/>
    </ligand>
</feature>
<dbReference type="Gene3D" id="3.30.2320.80">
    <property type="match status" value="1"/>
</dbReference>
<gene>
    <name evidence="5 6" type="primary">hypA</name>
    <name evidence="6" type="ORF">Q4T40_17880</name>
</gene>
<dbReference type="Proteomes" id="UP001254848">
    <property type="component" value="Unassembled WGS sequence"/>
</dbReference>
<dbReference type="EMBL" id="JAUOZS010000001">
    <property type="protein sequence ID" value="MDT8903107.1"/>
    <property type="molecule type" value="Genomic_DNA"/>
</dbReference>
<evidence type="ECO:0000256" key="1">
    <source>
        <dbReference type="ARBA" id="ARBA00010748"/>
    </source>
</evidence>
<dbReference type="Pfam" id="PF01155">
    <property type="entry name" value="HypA"/>
    <property type="match status" value="1"/>
</dbReference>
<evidence type="ECO:0000256" key="4">
    <source>
        <dbReference type="ARBA" id="ARBA00022833"/>
    </source>
</evidence>
<name>A0ABU3P376_9FIRM</name>
<feature type="binding site" evidence="5">
    <location>
        <position position="73"/>
    </location>
    <ligand>
        <name>Zn(2+)</name>
        <dbReference type="ChEBI" id="CHEBI:29105"/>
    </ligand>
</feature>
<dbReference type="NCBIfam" id="TIGR00100">
    <property type="entry name" value="hypA"/>
    <property type="match status" value="1"/>
</dbReference>
<comment type="function">
    <text evidence="5">Involved in the maturation of [NiFe] hydrogenases. Required for nickel insertion into the metal center of the hydrogenase.</text>
</comment>
<dbReference type="PANTHER" id="PTHR34535">
    <property type="entry name" value="HYDROGENASE MATURATION FACTOR HYPA"/>
    <property type="match status" value="1"/>
</dbReference>
<evidence type="ECO:0000256" key="3">
    <source>
        <dbReference type="ARBA" id="ARBA00022723"/>
    </source>
</evidence>
<protein>
    <recommendedName>
        <fullName evidence="5">Hydrogenase maturation factor HypA</fullName>
    </recommendedName>
</protein>
<keyword evidence="3 5" id="KW-0479">Metal-binding</keyword>
<evidence type="ECO:0000256" key="5">
    <source>
        <dbReference type="HAMAP-Rule" id="MF_00213"/>
    </source>
</evidence>
<keyword evidence="4 5" id="KW-0862">Zinc</keyword>
<evidence type="ECO:0000256" key="2">
    <source>
        <dbReference type="ARBA" id="ARBA00022596"/>
    </source>
</evidence>
<keyword evidence="7" id="KW-1185">Reference proteome</keyword>
<accession>A0ABU3P376</accession>
<feature type="binding site" evidence="5">
    <location>
        <position position="2"/>
    </location>
    <ligand>
        <name>Ni(2+)</name>
        <dbReference type="ChEBI" id="CHEBI:49786"/>
    </ligand>
</feature>
<proteinExistence type="inferred from homology"/>
<comment type="caution">
    <text evidence="6">The sequence shown here is derived from an EMBL/GenBank/DDBJ whole genome shotgun (WGS) entry which is preliminary data.</text>
</comment>
<dbReference type="PROSITE" id="PS01249">
    <property type="entry name" value="HYPA"/>
    <property type="match status" value="1"/>
</dbReference>
<organism evidence="6 7">
    <name type="scientific">Anaeroselena agilis</name>
    <dbReference type="NCBI Taxonomy" id="3063788"/>
    <lineage>
        <taxon>Bacteria</taxon>
        <taxon>Bacillati</taxon>
        <taxon>Bacillota</taxon>
        <taxon>Negativicutes</taxon>
        <taxon>Acetonemataceae</taxon>
        <taxon>Anaeroselena</taxon>
    </lineage>
</organism>